<proteinExistence type="inferred from homology"/>
<feature type="domain" description="Peptidase S1" evidence="4">
    <location>
        <begin position="106"/>
        <end position="342"/>
    </location>
</feature>
<evidence type="ECO:0000256" key="3">
    <source>
        <dbReference type="RuleBase" id="RU363034"/>
    </source>
</evidence>
<gene>
    <name evidence="6" type="ORF">GRG538_LOCUS23138</name>
    <name evidence="7" type="ORF">HFQ381_LOCUS11952</name>
    <name evidence="5" type="ORF">LUA448_LOCUS20679</name>
    <name evidence="8" type="ORF">QYT958_LOCUS3999</name>
</gene>
<evidence type="ECO:0000313" key="5">
    <source>
        <dbReference type="EMBL" id="CAF3434976.1"/>
    </source>
</evidence>
<protein>
    <recommendedName>
        <fullName evidence="4">Peptidase S1 domain-containing protein</fullName>
    </recommendedName>
</protein>
<sequence>MNRNGKMVLNIAQKLPSTMIYILFVCTIVQYVGVNGDDYDQIRHYSSMHHSMQHFYHPPTFYYRHYTHDNPPQSNFLRNWVLSNKVDELSMQSCGIAPETNIFQRIVGGRPTMPYAYPWMVFLTIKLPGSTSICAGVLITRRHVLTAAHCMTESKYPEDVTVKAGIYKYTDEAIRIPARIITMHPKYENKTHTNDIAIITLQSSFPYDHQRIGTICLPPDNAGDYYPPPRSDSIAIGWGHTSWHGGLSLTLQEVTLPILDVNQWQCRQLLKCPLGQICAGKLEGGFDTCQGDSGGPLMIQNANYRWEVIGITSVGDKCGKPNTPGIYTRVSFYNDFIRSTIVQSNYDPKFRSCFFSSSSTFTRNRSS</sequence>
<comment type="similarity">
    <text evidence="2">Belongs to the peptidase S1 family. CLIP subfamily.</text>
</comment>
<dbReference type="InterPro" id="IPR018114">
    <property type="entry name" value="TRYPSIN_HIS"/>
</dbReference>
<dbReference type="FunFam" id="2.40.10.10:FF:000068">
    <property type="entry name" value="transmembrane protease serine 2"/>
    <property type="match status" value="1"/>
</dbReference>
<keyword evidence="1" id="KW-1015">Disulfide bond</keyword>
<keyword evidence="3" id="KW-0645">Protease</keyword>
<dbReference type="Proteomes" id="UP000663851">
    <property type="component" value="Unassembled WGS sequence"/>
</dbReference>
<dbReference type="EMBL" id="CAJNYT010003887">
    <property type="protein sequence ID" value="CAF3610270.1"/>
    <property type="molecule type" value="Genomic_DNA"/>
</dbReference>
<evidence type="ECO:0000259" key="4">
    <source>
        <dbReference type="PROSITE" id="PS50240"/>
    </source>
</evidence>
<dbReference type="CDD" id="cd00190">
    <property type="entry name" value="Tryp_SPc"/>
    <property type="match status" value="1"/>
</dbReference>
<dbReference type="PANTHER" id="PTHR24252">
    <property type="entry name" value="ACROSIN-RELATED"/>
    <property type="match status" value="1"/>
</dbReference>
<dbReference type="PROSITE" id="PS00135">
    <property type="entry name" value="TRYPSIN_SER"/>
    <property type="match status" value="1"/>
</dbReference>
<dbReference type="EMBL" id="CAJNYD010002600">
    <property type="protein sequence ID" value="CAF3434976.1"/>
    <property type="molecule type" value="Genomic_DNA"/>
</dbReference>
<evidence type="ECO:0000313" key="8">
    <source>
        <dbReference type="EMBL" id="CAF4492773.1"/>
    </source>
</evidence>
<evidence type="ECO:0000256" key="1">
    <source>
        <dbReference type="ARBA" id="ARBA00023157"/>
    </source>
</evidence>
<reference evidence="5" key="1">
    <citation type="submission" date="2021-02" db="EMBL/GenBank/DDBJ databases">
        <authorList>
            <person name="Nowell W R."/>
        </authorList>
    </citation>
    <scope>NUCLEOTIDE SEQUENCE</scope>
</reference>
<evidence type="ECO:0000313" key="6">
    <source>
        <dbReference type="EMBL" id="CAF3610270.1"/>
    </source>
</evidence>
<dbReference type="InterPro" id="IPR001314">
    <property type="entry name" value="Peptidase_S1A"/>
</dbReference>
<dbReference type="SUPFAM" id="SSF50494">
    <property type="entry name" value="Trypsin-like serine proteases"/>
    <property type="match status" value="1"/>
</dbReference>
<accession>A0A818CNY7</accession>
<dbReference type="Gene3D" id="2.40.10.10">
    <property type="entry name" value="Trypsin-like serine proteases"/>
    <property type="match status" value="1"/>
</dbReference>
<dbReference type="GO" id="GO:0006508">
    <property type="term" value="P:proteolysis"/>
    <property type="evidence" value="ECO:0007669"/>
    <property type="project" value="UniProtKB-KW"/>
</dbReference>
<dbReference type="InterPro" id="IPR009003">
    <property type="entry name" value="Peptidase_S1_PA"/>
</dbReference>
<dbReference type="FunFam" id="2.40.10.10:FF:000002">
    <property type="entry name" value="Transmembrane protease serine"/>
    <property type="match status" value="1"/>
</dbReference>
<dbReference type="PRINTS" id="PR00722">
    <property type="entry name" value="CHYMOTRYPSIN"/>
</dbReference>
<dbReference type="EMBL" id="CAJOBR010000296">
    <property type="protein sequence ID" value="CAF4492773.1"/>
    <property type="molecule type" value="Genomic_DNA"/>
</dbReference>
<dbReference type="Proteomes" id="UP000663848">
    <property type="component" value="Unassembled WGS sequence"/>
</dbReference>
<dbReference type="InterPro" id="IPR033116">
    <property type="entry name" value="TRYPSIN_SER"/>
</dbReference>
<dbReference type="AlphaFoldDB" id="A0A818CNY7"/>
<dbReference type="InterPro" id="IPR043504">
    <property type="entry name" value="Peptidase_S1_PA_chymotrypsin"/>
</dbReference>
<dbReference type="GO" id="GO:0004252">
    <property type="term" value="F:serine-type endopeptidase activity"/>
    <property type="evidence" value="ECO:0007669"/>
    <property type="project" value="InterPro"/>
</dbReference>
<dbReference type="PROSITE" id="PS50240">
    <property type="entry name" value="TRYPSIN_DOM"/>
    <property type="match status" value="1"/>
</dbReference>
<keyword evidence="3" id="KW-0720">Serine protease</keyword>
<dbReference type="Proteomes" id="UP000663872">
    <property type="component" value="Unassembled WGS sequence"/>
</dbReference>
<dbReference type="EMBL" id="CAJOBO010000705">
    <property type="protein sequence ID" value="CAF4275713.1"/>
    <property type="molecule type" value="Genomic_DNA"/>
</dbReference>
<name>A0A818CNY7_9BILA</name>
<comment type="caution">
    <text evidence="5">The sequence shown here is derived from an EMBL/GenBank/DDBJ whole genome shotgun (WGS) entry which is preliminary data.</text>
</comment>
<keyword evidence="3" id="KW-0378">Hydrolase</keyword>
<dbReference type="InterPro" id="IPR001254">
    <property type="entry name" value="Trypsin_dom"/>
</dbReference>
<dbReference type="Pfam" id="PF00089">
    <property type="entry name" value="Trypsin"/>
    <property type="match status" value="1"/>
</dbReference>
<evidence type="ECO:0000313" key="7">
    <source>
        <dbReference type="EMBL" id="CAF4275713.1"/>
    </source>
</evidence>
<dbReference type="SMART" id="SM00020">
    <property type="entry name" value="Tryp_SPc"/>
    <property type="match status" value="1"/>
</dbReference>
<dbReference type="PROSITE" id="PS00134">
    <property type="entry name" value="TRYPSIN_HIS"/>
    <property type="match status" value="1"/>
</dbReference>
<evidence type="ECO:0000313" key="9">
    <source>
        <dbReference type="Proteomes" id="UP000663833"/>
    </source>
</evidence>
<dbReference type="PANTHER" id="PTHR24252:SF7">
    <property type="entry name" value="HYALIN"/>
    <property type="match status" value="1"/>
</dbReference>
<dbReference type="Proteomes" id="UP000663833">
    <property type="component" value="Unassembled WGS sequence"/>
</dbReference>
<organism evidence="5 9">
    <name type="scientific">Rotaria socialis</name>
    <dbReference type="NCBI Taxonomy" id="392032"/>
    <lineage>
        <taxon>Eukaryota</taxon>
        <taxon>Metazoa</taxon>
        <taxon>Spiralia</taxon>
        <taxon>Gnathifera</taxon>
        <taxon>Rotifera</taxon>
        <taxon>Eurotatoria</taxon>
        <taxon>Bdelloidea</taxon>
        <taxon>Philodinida</taxon>
        <taxon>Philodinidae</taxon>
        <taxon>Rotaria</taxon>
    </lineage>
</organism>
<evidence type="ECO:0000256" key="2">
    <source>
        <dbReference type="ARBA" id="ARBA00024195"/>
    </source>
</evidence>